<reference evidence="1" key="1">
    <citation type="journal article" date="2014" name="Front. Microbiol.">
        <title>High frequency of phylogenetically diverse reductive dehalogenase-homologous genes in deep subseafloor sedimentary metagenomes.</title>
        <authorList>
            <person name="Kawai M."/>
            <person name="Futagami T."/>
            <person name="Toyoda A."/>
            <person name="Takaki Y."/>
            <person name="Nishi S."/>
            <person name="Hori S."/>
            <person name="Arai W."/>
            <person name="Tsubouchi T."/>
            <person name="Morono Y."/>
            <person name="Uchiyama I."/>
            <person name="Ito T."/>
            <person name="Fujiyama A."/>
            <person name="Inagaki F."/>
            <person name="Takami H."/>
        </authorList>
    </citation>
    <scope>NUCLEOTIDE SEQUENCE</scope>
    <source>
        <strain evidence="1">Expedition CK06-06</strain>
    </source>
</reference>
<accession>X0VRL1</accession>
<comment type="caution">
    <text evidence="1">The sequence shown here is derived from an EMBL/GenBank/DDBJ whole genome shotgun (WGS) entry which is preliminary data.</text>
</comment>
<proteinExistence type="predicted"/>
<organism evidence="1">
    <name type="scientific">marine sediment metagenome</name>
    <dbReference type="NCBI Taxonomy" id="412755"/>
    <lineage>
        <taxon>unclassified sequences</taxon>
        <taxon>metagenomes</taxon>
        <taxon>ecological metagenomes</taxon>
    </lineage>
</organism>
<dbReference type="SUPFAM" id="SSF69322">
    <property type="entry name" value="Tricorn protease domain 2"/>
    <property type="match status" value="1"/>
</dbReference>
<feature type="non-terminal residue" evidence="1">
    <location>
        <position position="241"/>
    </location>
</feature>
<name>X0VRL1_9ZZZZ</name>
<dbReference type="EMBL" id="BARS01035082">
    <property type="protein sequence ID" value="GAG15093.1"/>
    <property type="molecule type" value="Genomic_DNA"/>
</dbReference>
<dbReference type="AlphaFoldDB" id="X0VRL1"/>
<gene>
    <name evidence="1" type="ORF">S01H1_54103</name>
</gene>
<protein>
    <submittedName>
        <fullName evidence="1">Uncharacterized protein</fullName>
    </submittedName>
</protein>
<sequence length="241" mass="25375">MKVRIGRLAVLVAFALAVTPLWAGNYTGVGNYSARDIPSGFFSGFDVTANGKFVGLVGSDINLYSADGVYERTIGSVPDYSTSAEWGAFCRLSPDESEVWVGLTIGGNTDDRIYNVPFAGGTPVHQATLPGCFDLEFRQVTGVWKPFVSGLGVAGTWDNAVWLLDTVADDHTKIVDIGGYSAGIDFDSAGNLFGGHAVNKVLYKWAAADIDGVIGGASALDTTDASWSTPIDGGPYDITID</sequence>
<evidence type="ECO:0000313" key="1">
    <source>
        <dbReference type="EMBL" id="GAG15093.1"/>
    </source>
</evidence>